<comment type="caution">
    <text evidence="2">The sequence shown here is derived from an EMBL/GenBank/DDBJ whole genome shotgun (WGS) entry which is preliminary data.</text>
</comment>
<evidence type="ECO:0000313" key="3">
    <source>
        <dbReference type="Proteomes" id="UP000775213"/>
    </source>
</evidence>
<sequence length="96" mass="10736">MPLIMFSVVPLILHVGLMYFLANVIGFELKGTSLSASISLWVSFLMLAIYVKFSTNFNFTWGGFSVEAFRHGTSSFSLWHLDQVIVGVAEATNEQR</sequence>
<keyword evidence="1" id="KW-1133">Transmembrane helix</keyword>
<keyword evidence="3" id="KW-1185">Reference proteome</keyword>
<gene>
    <name evidence="2" type="ORF">IEQ34_005132</name>
</gene>
<name>A0AAV7GU73_DENCH</name>
<dbReference type="PANTHER" id="PTHR11206">
    <property type="entry name" value="MULTIDRUG RESISTANCE PROTEIN"/>
    <property type="match status" value="1"/>
</dbReference>
<dbReference type="Proteomes" id="UP000775213">
    <property type="component" value="Unassembled WGS sequence"/>
</dbReference>
<keyword evidence="1" id="KW-0472">Membrane</keyword>
<accession>A0AAV7GU73</accession>
<feature type="transmembrane region" description="Helical" evidence="1">
    <location>
        <begin position="6"/>
        <end position="27"/>
    </location>
</feature>
<evidence type="ECO:0000313" key="2">
    <source>
        <dbReference type="EMBL" id="KAH0465029.1"/>
    </source>
</evidence>
<feature type="transmembrane region" description="Helical" evidence="1">
    <location>
        <begin position="34"/>
        <end position="53"/>
    </location>
</feature>
<protein>
    <submittedName>
        <fullName evidence="2">Uncharacterized protein</fullName>
    </submittedName>
</protein>
<reference evidence="2 3" key="1">
    <citation type="journal article" date="2021" name="Hortic Res">
        <title>Chromosome-scale assembly of the Dendrobium chrysotoxum genome enhances the understanding of orchid evolution.</title>
        <authorList>
            <person name="Zhang Y."/>
            <person name="Zhang G.Q."/>
            <person name="Zhang D."/>
            <person name="Liu X.D."/>
            <person name="Xu X.Y."/>
            <person name="Sun W.H."/>
            <person name="Yu X."/>
            <person name="Zhu X."/>
            <person name="Wang Z.W."/>
            <person name="Zhao X."/>
            <person name="Zhong W.Y."/>
            <person name="Chen H."/>
            <person name="Yin W.L."/>
            <person name="Huang T."/>
            <person name="Niu S.C."/>
            <person name="Liu Z.J."/>
        </authorList>
    </citation>
    <scope>NUCLEOTIDE SEQUENCE [LARGE SCALE GENOMIC DNA]</scope>
    <source>
        <strain evidence="2">Lindl</strain>
    </source>
</reference>
<evidence type="ECO:0000256" key="1">
    <source>
        <dbReference type="SAM" id="Phobius"/>
    </source>
</evidence>
<proteinExistence type="predicted"/>
<dbReference type="EMBL" id="JAGFBR010000006">
    <property type="protein sequence ID" value="KAH0465029.1"/>
    <property type="molecule type" value="Genomic_DNA"/>
</dbReference>
<keyword evidence="1" id="KW-0812">Transmembrane</keyword>
<dbReference type="AlphaFoldDB" id="A0AAV7GU73"/>
<organism evidence="2 3">
    <name type="scientific">Dendrobium chrysotoxum</name>
    <name type="common">Orchid</name>
    <dbReference type="NCBI Taxonomy" id="161865"/>
    <lineage>
        <taxon>Eukaryota</taxon>
        <taxon>Viridiplantae</taxon>
        <taxon>Streptophyta</taxon>
        <taxon>Embryophyta</taxon>
        <taxon>Tracheophyta</taxon>
        <taxon>Spermatophyta</taxon>
        <taxon>Magnoliopsida</taxon>
        <taxon>Liliopsida</taxon>
        <taxon>Asparagales</taxon>
        <taxon>Orchidaceae</taxon>
        <taxon>Epidendroideae</taxon>
        <taxon>Malaxideae</taxon>
        <taxon>Dendrobiinae</taxon>
        <taxon>Dendrobium</taxon>
    </lineage>
</organism>